<comment type="similarity">
    <text evidence="2">Belongs to the OmpP1/FadL family.</text>
</comment>
<evidence type="ECO:0000256" key="3">
    <source>
        <dbReference type="ARBA" id="ARBA00022452"/>
    </source>
</evidence>
<protein>
    <submittedName>
        <fullName evidence="9">Long-chain fatty acid transporter</fullName>
    </submittedName>
</protein>
<organism evidence="9 10">
    <name type="scientific">Aquirhabdus parva</name>
    <dbReference type="NCBI Taxonomy" id="2283318"/>
    <lineage>
        <taxon>Bacteria</taxon>
        <taxon>Pseudomonadati</taxon>
        <taxon>Pseudomonadota</taxon>
        <taxon>Gammaproteobacteria</taxon>
        <taxon>Moraxellales</taxon>
        <taxon>Moraxellaceae</taxon>
        <taxon>Aquirhabdus</taxon>
    </lineage>
</organism>
<feature type="chain" id="PRO_5016806275" evidence="8">
    <location>
        <begin position="27"/>
        <end position="425"/>
    </location>
</feature>
<dbReference type="Gene3D" id="2.40.160.60">
    <property type="entry name" value="Outer membrane protein transport protein (OMPP1/FadL/TodX)"/>
    <property type="match status" value="1"/>
</dbReference>
<keyword evidence="4" id="KW-0812">Transmembrane</keyword>
<evidence type="ECO:0000256" key="4">
    <source>
        <dbReference type="ARBA" id="ARBA00022692"/>
    </source>
</evidence>
<dbReference type="RefSeq" id="WP_114899058.1">
    <property type="nucleotide sequence ID" value="NZ_CP031222.1"/>
</dbReference>
<keyword evidence="5 8" id="KW-0732">Signal</keyword>
<keyword evidence="6" id="KW-0472">Membrane</keyword>
<dbReference type="PANTHER" id="PTHR35093:SF8">
    <property type="entry name" value="OUTER MEMBRANE PROTEIN NMB0088-RELATED"/>
    <property type="match status" value="1"/>
</dbReference>
<dbReference type="GO" id="GO:0009279">
    <property type="term" value="C:cell outer membrane"/>
    <property type="evidence" value="ECO:0007669"/>
    <property type="project" value="UniProtKB-SubCell"/>
</dbReference>
<feature type="signal peptide" evidence="8">
    <location>
        <begin position="1"/>
        <end position="26"/>
    </location>
</feature>
<keyword evidence="3" id="KW-1134">Transmembrane beta strand</keyword>
<dbReference type="OrthoDB" id="19849at2"/>
<evidence type="ECO:0000256" key="1">
    <source>
        <dbReference type="ARBA" id="ARBA00004571"/>
    </source>
</evidence>
<dbReference type="GO" id="GO:0015483">
    <property type="term" value="F:long-chain fatty acid transporting porin activity"/>
    <property type="evidence" value="ECO:0007669"/>
    <property type="project" value="TreeGrafter"/>
</dbReference>
<evidence type="ECO:0000313" key="9">
    <source>
        <dbReference type="EMBL" id="AXI02948.1"/>
    </source>
</evidence>
<dbReference type="PANTHER" id="PTHR35093">
    <property type="entry name" value="OUTER MEMBRANE PROTEIN NMB0088-RELATED"/>
    <property type="match status" value="1"/>
</dbReference>
<dbReference type="Pfam" id="PF03349">
    <property type="entry name" value="Toluene_X"/>
    <property type="match status" value="1"/>
</dbReference>
<name>A0A345P6N9_9GAMM</name>
<evidence type="ECO:0000256" key="6">
    <source>
        <dbReference type="ARBA" id="ARBA00023136"/>
    </source>
</evidence>
<dbReference type="Proteomes" id="UP000253940">
    <property type="component" value="Chromosome"/>
</dbReference>
<dbReference type="AlphaFoldDB" id="A0A345P6N9"/>
<dbReference type="InterPro" id="IPR005017">
    <property type="entry name" value="OMPP1/FadL/TodX"/>
</dbReference>
<keyword evidence="10" id="KW-1185">Reference proteome</keyword>
<keyword evidence="7" id="KW-0998">Cell outer membrane</keyword>
<evidence type="ECO:0000256" key="5">
    <source>
        <dbReference type="ARBA" id="ARBA00022729"/>
    </source>
</evidence>
<dbReference type="EMBL" id="CP031222">
    <property type="protein sequence ID" value="AXI02948.1"/>
    <property type="molecule type" value="Genomic_DNA"/>
</dbReference>
<evidence type="ECO:0000256" key="8">
    <source>
        <dbReference type="SAM" id="SignalP"/>
    </source>
</evidence>
<proteinExistence type="inferred from homology"/>
<accession>A0A345P6N9</accession>
<evidence type="ECO:0000256" key="2">
    <source>
        <dbReference type="ARBA" id="ARBA00008163"/>
    </source>
</evidence>
<sequence>MSRIFVQSSLSISIAFIVMTGSAAHATNGYFSSGYGIKNDAVAGVGAALPQDALTIAVNPAGLTEVGHQLNIGLDIFAPERSASIQGNAFGPNTEFNGDRTKLFYIPNVGYSHPIDPDATLGVAVYGNGGMNTDYATNPYSRFGATGKSGVNLEQLFVSPAAAWKINEHNSVGLAVNLVYQSFKAKGIGAFSAFSQDPRHVSDNGEDTSYGAGLRLGWIGKINDYVSVGASWQTKTRMSKFDKYAGLFADSGRFDIPENYTVGFAVKPLDTLTVGFDWQRILYHDVAAVGNPFSALLQGQPLGAKTGAGFGWKDIDVYKLGAVWQATSQLTLRGGFSINQQPVPSSETFLNILAPGVVKKHLTVGASWAINPANEISASYIHAFDEKVHGSNSIPAGFPPGGFGGGNADLELQENVYGLAWSHKF</sequence>
<dbReference type="KEGG" id="mbah:HYN46_08925"/>
<evidence type="ECO:0000313" key="10">
    <source>
        <dbReference type="Proteomes" id="UP000253940"/>
    </source>
</evidence>
<dbReference type="SUPFAM" id="SSF56935">
    <property type="entry name" value="Porins"/>
    <property type="match status" value="1"/>
</dbReference>
<evidence type="ECO:0000256" key="7">
    <source>
        <dbReference type="ARBA" id="ARBA00023237"/>
    </source>
</evidence>
<gene>
    <name evidence="9" type="ORF">HYN46_08925</name>
</gene>
<comment type="subcellular location">
    <subcellularLocation>
        <location evidence="1">Cell outer membrane</location>
        <topology evidence="1">Multi-pass membrane protein</topology>
    </subcellularLocation>
</comment>
<reference evidence="9 10" key="1">
    <citation type="submission" date="2018-07" db="EMBL/GenBank/DDBJ databases">
        <title>Genome sequencing of Moraxellaceae gen. HYN0046.</title>
        <authorList>
            <person name="Kim M."/>
            <person name="Yi H."/>
        </authorList>
    </citation>
    <scope>NUCLEOTIDE SEQUENCE [LARGE SCALE GENOMIC DNA]</scope>
    <source>
        <strain evidence="9 10">HYN0046</strain>
    </source>
</reference>